<comment type="caution">
    <text evidence="4">The sequence shown here is derived from an EMBL/GenBank/DDBJ whole genome shotgun (WGS) entry which is preliminary data.</text>
</comment>
<keyword evidence="5" id="KW-1185">Reference proteome</keyword>
<dbReference type="InterPro" id="IPR003961">
    <property type="entry name" value="FN3_dom"/>
</dbReference>
<dbReference type="Proteomes" id="UP000093309">
    <property type="component" value="Unassembled WGS sequence"/>
</dbReference>
<evidence type="ECO:0000256" key="1">
    <source>
        <dbReference type="ARBA" id="ARBA00004881"/>
    </source>
</evidence>
<dbReference type="Pfam" id="PF02018">
    <property type="entry name" value="CBM_4_9"/>
    <property type="match status" value="1"/>
</dbReference>
<dbReference type="PROSITE" id="PS50853">
    <property type="entry name" value="FN3"/>
    <property type="match status" value="3"/>
</dbReference>
<feature type="domain" description="Fibronectin type-III" evidence="3">
    <location>
        <begin position="389"/>
        <end position="475"/>
    </location>
</feature>
<dbReference type="PANTHER" id="PTHR43576">
    <property type="entry name" value="ALPHA-L-ARABINOFURANOSIDASE C-RELATED"/>
    <property type="match status" value="1"/>
</dbReference>
<dbReference type="GO" id="GO:0016798">
    <property type="term" value="F:hydrolase activity, acting on glycosyl bonds"/>
    <property type="evidence" value="ECO:0007669"/>
    <property type="project" value="InterPro"/>
</dbReference>
<evidence type="ECO:0000313" key="4">
    <source>
        <dbReference type="EMBL" id="OCT15521.1"/>
    </source>
</evidence>
<dbReference type="PANTHER" id="PTHR43576:SF3">
    <property type="entry name" value="ALPHA-L-ARABINOFURANOSIDASE C"/>
    <property type="match status" value="1"/>
</dbReference>
<dbReference type="InterPro" id="IPR036116">
    <property type="entry name" value="FN3_sf"/>
</dbReference>
<dbReference type="SUPFAM" id="SSF49265">
    <property type="entry name" value="Fibronectin type III"/>
    <property type="match status" value="2"/>
</dbReference>
<protein>
    <recommendedName>
        <fullName evidence="3">Fibronectin type-III domain-containing protein</fullName>
    </recommendedName>
</protein>
<dbReference type="RefSeq" id="WP_065852431.1">
    <property type="nucleotide sequence ID" value="NZ_LYPC01000014.1"/>
</dbReference>
<dbReference type="InterPro" id="IPR008979">
    <property type="entry name" value="Galactose-bd-like_sf"/>
</dbReference>
<dbReference type="InterPro" id="IPR013783">
    <property type="entry name" value="Ig-like_fold"/>
</dbReference>
<name>A0A1C1A4N0_9BACL</name>
<comment type="pathway">
    <text evidence="1">Glycan metabolism.</text>
</comment>
<reference evidence="5" key="1">
    <citation type="submission" date="2016-05" db="EMBL/GenBank/DDBJ databases">
        <title>Paenibacillus oryzae. sp. nov., isolated from the rice root.</title>
        <authorList>
            <person name="Zhang J."/>
            <person name="Zhang X."/>
        </authorList>
    </citation>
    <scope>NUCLEOTIDE SEQUENCE [LARGE SCALE GENOMIC DNA]</scope>
    <source>
        <strain evidence="5">KCTC13222</strain>
    </source>
</reference>
<feature type="domain" description="Fibronectin type-III" evidence="3">
    <location>
        <begin position="828"/>
        <end position="922"/>
    </location>
</feature>
<dbReference type="Pfam" id="PF22848">
    <property type="entry name" value="ASD1_dom"/>
    <property type="match status" value="1"/>
</dbReference>
<dbReference type="SUPFAM" id="SSF49785">
    <property type="entry name" value="Galactose-binding domain-like"/>
    <property type="match status" value="2"/>
</dbReference>
<dbReference type="InterPro" id="IPR017853">
    <property type="entry name" value="GH"/>
</dbReference>
<dbReference type="Gene3D" id="2.60.120.260">
    <property type="entry name" value="Galactose-binding domain-like"/>
    <property type="match status" value="2"/>
</dbReference>
<sequence>MSKHGYFKYMTLTLVAALLFSIAAPIRLLPAYAASPNDNLLANPGFENGTWNGWGFFNASQATVSVQNTVKRSGNYAFKAAFTGNSELQFFNDVKPVTTGANYYYEVWVKSENMIPSVVDATYGANYFPAMKISSYNGSTWTGHPAGLPNTPPNQDWTKVSGTFVMPAGADSLKFLIGRFNPIGALSGSVYYDDAFLALAPTSLGLTRTGSGTLTGTASLTNLTITANYGATPVTIAPSDSHLSWAVTSGNATISGGNVVYTGTSYGATVTLQASYLGATQTINLTMNPNDASLPTWTNPTLIITYPDASTARLTWTGATDNIGVTQYMVYADNYAEATTAGTTYDLTVTPGANYTFRIEAGDQGGNWSTTGPLQTLTVPDITHNWSISDRSLKASSKTDSALSLAWSGAANPSTITQYIIYQEGVEIGRTTASKPYFSVTGLTGNTLYHFKVEAVTAAGISNDGPTIMSRTLGSTDNFVQNGGFESALNGWYNGGGGYFIGEVQTAVKQSGNSALHFLFPGSNVKMTYDQYFTVTGGKQYYYSFGLKTSQLADQNTVSQGPSVIFHTFQSTTFKGKIDLATNLPSNQDWQTYQNIVTMPTDINTLRFLIQRPQSSITTQTVSGDLYMDNVFLTRVPDSLQMSTSNTNYLVGRSVDLSKDLTLNGSFDSQLTAIDATSSLVNWEITSGSASLNNGLLSFTGGNTGGNVSLKATYLGKTTTLVIPFVSDNVLPTWPAGSSLQATAKGKDFLALNWNTATDNTTNLTYQVSVNGTAQPEQSTTSVTLSSLATGTSYHVEVRAKDVGGNWTASPLSLNITTSSLTDPIWTAPALMSSALTSSSVTLSWSGATDSTGITQYKLYKSYLNGSQIVQTNVALSNVTSYTVTGLDPITSYTFRIEAGDGNGNWTIGGPSVVVTTSLSPVQVTVHESQIVKPASKDLLGENFDLLSSESVFLTDTVTDNTIRSEFYTQMQGIPLGLARFGGSDSQTFHWKLSLDAVVANRPKYPNVWGNPQINRYGLMEWLNSTKAVDANRKITWTFNMMKETAMDAADLAEFFTGDGVHDPNGGTNWAQQRITLGHPDVVPVATYELGNELDIGLDVDTYIARSKAIIREVRRVDPNAKFAALATTAAWDPKYSNGKWRDWHKKVLQELGNDIDYITFHPYYLGLPLSEIDNYLNDIHTDITTWENSPARLNSSHHILTYISEHGVWPVRDNAISLADSATNSHNLEGTLGVAEFINRMYNRQDVALTTLHVMGGEPWGVLYRKASSTTNPNIYTTGLGDMLKLMNQALGTNVVKTETSGSRTALTDANTTLTVNAITTATGGLNLILINRDASSSRDLTFQFENSYKLKKKTVLTAPNLTDDDTEVSRPITVTDTTVNGTQALTQFTVPSKSMVVLYLAP</sequence>
<evidence type="ECO:0000313" key="5">
    <source>
        <dbReference type="Proteomes" id="UP000093309"/>
    </source>
</evidence>
<gene>
    <name evidence="4" type="ORF">A8709_15715</name>
</gene>
<dbReference type="InterPro" id="IPR013780">
    <property type="entry name" value="Glyco_hydro_b"/>
</dbReference>
<dbReference type="CDD" id="cd00063">
    <property type="entry name" value="FN3"/>
    <property type="match status" value="3"/>
</dbReference>
<accession>A0A1C1A4N0</accession>
<proteinExistence type="predicted"/>
<evidence type="ECO:0000259" key="3">
    <source>
        <dbReference type="PROSITE" id="PS50853"/>
    </source>
</evidence>
<keyword evidence="2" id="KW-0378">Hydrolase</keyword>
<evidence type="ECO:0000256" key="2">
    <source>
        <dbReference type="ARBA" id="ARBA00022801"/>
    </source>
</evidence>
<dbReference type="Pfam" id="PF00041">
    <property type="entry name" value="fn3"/>
    <property type="match status" value="2"/>
</dbReference>
<dbReference type="Gene3D" id="2.60.40.1180">
    <property type="entry name" value="Golgi alpha-mannosidase II"/>
    <property type="match status" value="1"/>
</dbReference>
<dbReference type="Gene3D" id="2.60.40.10">
    <property type="entry name" value="Immunoglobulins"/>
    <property type="match status" value="4"/>
</dbReference>
<dbReference type="SUPFAM" id="SSF51445">
    <property type="entry name" value="(Trans)glycosidases"/>
    <property type="match status" value="1"/>
</dbReference>
<dbReference type="GO" id="GO:0000272">
    <property type="term" value="P:polysaccharide catabolic process"/>
    <property type="evidence" value="ECO:0007669"/>
    <property type="project" value="TreeGrafter"/>
</dbReference>
<dbReference type="InterPro" id="IPR055235">
    <property type="entry name" value="ASD1_cat"/>
</dbReference>
<dbReference type="STRING" id="512399.A8709_15715"/>
<dbReference type="Gene3D" id="3.20.20.80">
    <property type="entry name" value="Glycosidases"/>
    <property type="match status" value="1"/>
</dbReference>
<dbReference type="SMART" id="SM00060">
    <property type="entry name" value="FN3"/>
    <property type="match status" value="4"/>
</dbReference>
<feature type="domain" description="Fibronectin type-III" evidence="3">
    <location>
        <begin position="736"/>
        <end position="825"/>
    </location>
</feature>
<dbReference type="EMBL" id="LYPC01000014">
    <property type="protein sequence ID" value="OCT15521.1"/>
    <property type="molecule type" value="Genomic_DNA"/>
</dbReference>
<organism evidence="4 5">
    <name type="scientific">Paenibacillus pectinilyticus</name>
    <dbReference type="NCBI Taxonomy" id="512399"/>
    <lineage>
        <taxon>Bacteria</taxon>
        <taxon>Bacillati</taxon>
        <taxon>Bacillota</taxon>
        <taxon>Bacilli</taxon>
        <taxon>Bacillales</taxon>
        <taxon>Paenibacillaceae</taxon>
        <taxon>Paenibacillus</taxon>
    </lineage>
</organism>
<dbReference type="InterPro" id="IPR003305">
    <property type="entry name" value="CenC_carb-bd"/>
</dbReference>